<evidence type="ECO:0000256" key="9">
    <source>
        <dbReference type="RuleBase" id="RU367056"/>
    </source>
</evidence>
<dbReference type="Pfam" id="PF09813">
    <property type="entry name" value="Coa3_cc"/>
    <property type="match status" value="1"/>
</dbReference>
<keyword evidence="9" id="KW-0999">Mitochondrion inner membrane</keyword>
<comment type="subcellular location">
    <subcellularLocation>
        <location evidence="2">Mitochondrion membrane</location>
        <topology evidence="2">Single-pass membrane protein</topology>
    </subcellularLocation>
</comment>
<evidence type="ECO:0000256" key="3">
    <source>
        <dbReference type="ARBA" id="ARBA00007035"/>
    </source>
</evidence>
<feature type="transmembrane region" description="Helical" evidence="9">
    <location>
        <begin position="25"/>
        <end position="45"/>
    </location>
</feature>
<comment type="function">
    <text evidence="1 9">Required for assembly of cytochrome c oxidase (complex IV).</text>
</comment>
<evidence type="ECO:0000256" key="4">
    <source>
        <dbReference type="ARBA" id="ARBA00011351"/>
    </source>
</evidence>
<dbReference type="EMBL" id="ML121536">
    <property type="protein sequence ID" value="RPB25823.1"/>
    <property type="molecule type" value="Genomic_DNA"/>
</dbReference>
<accession>A0A3N4LSE0</accession>
<evidence type="ECO:0000313" key="12">
    <source>
        <dbReference type="Proteomes" id="UP000267821"/>
    </source>
</evidence>
<evidence type="ECO:0000256" key="6">
    <source>
        <dbReference type="ARBA" id="ARBA00022989"/>
    </source>
</evidence>
<feature type="non-terminal residue" evidence="11">
    <location>
        <position position="1"/>
    </location>
</feature>
<protein>
    <recommendedName>
        <fullName evidence="9">Cytochrome c oxidase assembly factor 3</fullName>
    </recommendedName>
</protein>
<keyword evidence="12" id="KW-1185">Reference proteome</keyword>
<dbReference type="GO" id="GO:0005743">
    <property type="term" value="C:mitochondrial inner membrane"/>
    <property type="evidence" value="ECO:0007669"/>
    <property type="project" value="UniProtKB-UniRule"/>
</dbReference>
<dbReference type="InterPro" id="IPR018628">
    <property type="entry name" value="Coa3_CC"/>
</dbReference>
<keyword evidence="5 9" id="KW-0812">Transmembrane</keyword>
<evidence type="ECO:0000256" key="7">
    <source>
        <dbReference type="ARBA" id="ARBA00023128"/>
    </source>
</evidence>
<dbReference type="GO" id="GO:0033617">
    <property type="term" value="P:mitochondrial respiratory chain complex IV assembly"/>
    <property type="evidence" value="ECO:0007669"/>
    <property type="project" value="UniProtKB-UniRule"/>
</dbReference>
<evidence type="ECO:0000256" key="1">
    <source>
        <dbReference type="ARBA" id="ARBA00003064"/>
    </source>
</evidence>
<dbReference type="InterPro" id="IPR041752">
    <property type="entry name" value="Coa3"/>
</dbReference>
<gene>
    <name evidence="11" type="ORF">L211DRAFT_756515</name>
</gene>
<dbReference type="STRING" id="1051890.A0A3N4LSE0"/>
<comment type="subunit">
    <text evidence="4 9">Component of 250-400 kDa complexes called cytochrome oxidase assembly intermediates or COA complexes.</text>
</comment>
<dbReference type="FunCoup" id="A0A3N4LSE0">
    <property type="interactions" value="20"/>
</dbReference>
<evidence type="ECO:0000259" key="10">
    <source>
        <dbReference type="Pfam" id="PF09813"/>
    </source>
</evidence>
<proteinExistence type="inferred from homology"/>
<evidence type="ECO:0000256" key="8">
    <source>
        <dbReference type="ARBA" id="ARBA00023136"/>
    </source>
</evidence>
<evidence type="ECO:0000256" key="2">
    <source>
        <dbReference type="ARBA" id="ARBA00004304"/>
    </source>
</evidence>
<keyword evidence="6 9" id="KW-1133">Transmembrane helix</keyword>
<reference evidence="11 12" key="1">
    <citation type="journal article" date="2018" name="Nat. Ecol. Evol.">
        <title>Pezizomycetes genomes reveal the molecular basis of ectomycorrhizal truffle lifestyle.</title>
        <authorList>
            <person name="Murat C."/>
            <person name="Payen T."/>
            <person name="Noel B."/>
            <person name="Kuo A."/>
            <person name="Morin E."/>
            <person name="Chen J."/>
            <person name="Kohler A."/>
            <person name="Krizsan K."/>
            <person name="Balestrini R."/>
            <person name="Da Silva C."/>
            <person name="Montanini B."/>
            <person name="Hainaut M."/>
            <person name="Levati E."/>
            <person name="Barry K.W."/>
            <person name="Belfiori B."/>
            <person name="Cichocki N."/>
            <person name="Clum A."/>
            <person name="Dockter R.B."/>
            <person name="Fauchery L."/>
            <person name="Guy J."/>
            <person name="Iotti M."/>
            <person name="Le Tacon F."/>
            <person name="Lindquist E.A."/>
            <person name="Lipzen A."/>
            <person name="Malagnac F."/>
            <person name="Mello A."/>
            <person name="Molinier V."/>
            <person name="Miyauchi S."/>
            <person name="Poulain J."/>
            <person name="Riccioni C."/>
            <person name="Rubini A."/>
            <person name="Sitrit Y."/>
            <person name="Splivallo R."/>
            <person name="Traeger S."/>
            <person name="Wang M."/>
            <person name="Zifcakova L."/>
            <person name="Wipf D."/>
            <person name="Zambonelli A."/>
            <person name="Paolocci F."/>
            <person name="Nowrousian M."/>
            <person name="Ottonello S."/>
            <person name="Baldrian P."/>
            <person name="Spatafora J.W."/>
            <person name="Henrissat B."/>
            <person name="Nagy L.G."/>
            <person name="Aury J.M."/>
            <person name="Wincker P."/>
            <person name="Grigoriev I.V."/>
            <person name="Bonfante P."/>
            <person name="Martin F.M."/>
        </authorList>
    </citation>
    <scope>NUCLEOTIDE SEQUENCE [LARGE SCALE GENOMIC DNA]</scope>
    <source>
        <strain evidence="11 12">ATCC MYA-4762</strain>
    </source>
</reference>
<dbReference type="Proteomes" id="UP000267821">
    <property type="component" value="Unassembled WGS sequence"/>
</dbReference>
<dbReference type="InParanoid" id="A0A3N4LSE0"/>
<dbReference type="PANTHER" id="PTHR15642">
    <property type="entry name" value="CYTOCHROME C OXIDASE ASSEMBLY FACTOR 3, MITOCHONDRIAL"/>
    <property type="match status" value="1"/>
</dbReference>
<keyword evidence="7 9" id="KW-0496">Mitochondrion</keyword>
<name>A0A3N4LSE0_9PEZI</name>
<evidence type="ECO:0000256" key="5">
    <source>
        <dbReference type="ARBA" id="ARBA00022692"/>
    </source>
</evidence>
<feature type="domain" description="Cytochrome c oxidase assembly factor 3 mitochondrial coiled-coil" evidence="10">
    <location>
        <begin position="17"/>
        <end position="57"/>
    </location>
</feature>
<dbReference type="PANTHER" id="PTHR15642:SF3">
    <property type="entry name" value="CYTOCHROME C OXIDASE ASSEMBLY FACTOR 3 HOMOLOG, MITOCHONDRIAL"/>
    <property type="match status" value="1"/>
</dbReference>
<dbReference type="OrthoDB" id="10018333at2759"/>
<comment type="similarity">
    <text evidence="3 9">Belongs to the COA3 family.</text>
</comment>
<feature type="non-terminal residue" evidence="11">
    <location>
        <position position="64"/>
    </location>
</feature>
<keyword evidence="8 9" id="KW-0472">Membrane</keyword>
<sequence>IPRSSYYEADYRQGKALLRARRPYIVKNLITGACILAFTASVYMYTLKAVSQDDFEDVPVPSGP</sequence>
<evidence type="ECO:0000313" key="11">
    <source>
        <dbReference type="EMBL" id="RPB25823.1"/>
    </source>
</evidence>
<organism evidence="11 12">
    <name type="scientific">Terfezia boudieri ATCC MYA-4762</name>
    <dbReference type="NCBI Taxonomy" id="1051890"/>
    <lineage>
        <taxon>Eukaryota</taxon>
        <taxon>Fungi</taxon>
        <taxon>Dikarya</taxon>
        <taxon>Ascomycota</taxon>
        <taxon>Pezizomycotina</taxon>
        <taxon>Pezizomycetes</taxon>
        <taxon>Pezizales</taxon>
        <taxon>Pezizaceae</taxon>
        <taxon>Terfezia</taxon>
    </lineage>
</organism>
<dbReference type="AlphaFoldDB" id="A0A3N4LSE0"/>